<comment type="caution">
    <text evidence="3">The sequence shown here is derived from an EMBL/GenBank/DDBJ whole genome shotgun (WGS) entry which is preliminary data.</text>
</comment>
<keyword evidence="1" id="KW-0472">Membrane</keyword>
<dbReference type="SMART" id="SM00014">
    <property type="entry name" value="acidPPc"/>
    <property type="match status" value="1"/>
</dbReference>
<dbReference type="InterPro" id="IPR000326">
    <property type="entry name" value="PAP2/HPO"/>
</dbReference>
<feature type="transmembrane region" description="Helical" evidence="1">
    <location>
        <begin position="56"/>
        <end position="84"/>
    </location>
</feature>
<dbReference type="Gene3D" id="1.20.144.10">
    <property type="entry name" value="Phosphatidic acid phosphatase type 2/haloperoxidase"/>
    <property type="match status" value="1"/>
</dbReference>
<feature type="domain" description="Phosphatidic acid phosphatase type 2/haloperoxidase" evidence="2">
    <location>
        <begin position="59"/>
        <end position="169"/>
    </location>
</feature>
<proteinExistence type="predicted"/>
<feature type="transmembrane region" description="Helical" evidence="1">
    <location>
        <begin position="130"/>
        <end position="148"/>
    </location>
</feature>
<keyword evidence="1" id="KW-0812">Transmembrane</keyword>
<evidence type="ECO:0000313" key="3">
    <source>
        <dbReference type="EMBL" id="OGD67694.1"/>
    </source>
</evidence>
<feature type="transmembrane region" description="Helical" evidence="1">
    <location>
        <begin position="104"/>
        <end position="123"/>
    </location>
</feature>
<feature type="transmembrane region" description="Helical" evidence="1">
    <location>
        <begin position="154"/>
        <end position="172"/>
    </location>
</feature>
<dbReference type="STRING" id="1797582.A2442_03930"/>
<name>A0A1F5EKF7_9BACT</name>
<evidence type="ECO:0000259" key="2">
    <source>
        <dbReference type="SMART" id="SM00014"/>
    </source>
</evidence>
<dbReference type="PANTHER" id="PTHR14969:SF13">
    <property type="entry name" value="AT30094P"/>
    <property type="match status" value="1"/>
</dbReference>
<organism evidence="3 4">
    <name type="scientific">Candidatus Campbellbacteria bacterium RIFOXYC2_FULL_35_25</name>
    <dbReference type="NCBI Taxonomy" id="1797582"/>
    <lineage>
        <taxon>Bacteria</taxon>
        <taxon>Candidatus Campbelliibacteriota</taxon>
    </lineage>
</organism>
<keyword evidence="1" id="KW-1133">Transmembrane helix</keyword>
<evidence type="ECO:0000256" key="1">
    <source>
        <dbReference type="SAM" id="Phobius"/>
    </source>
</evidence>
<feature type="transmembrane region" description="Helical" evidence="1">
    <location>
        <begin position="18"/>
        <end position="44"/>
    </location>
</feature>
<accession>A0A1F5EKF7</accession>
<dbReference type="AlphaFoldDB" id="A0A1F5EKF7"/>
<dbReference type="EMBL" id="MFAE01000002">
    <property type="protein sequence ID" value="OGD67694.1"/>
    <property type="molecule type" value="Genomic_DNA"/>
</dbReference>
<evidence type="ECO:0000313" key="4">
    <source>
        <dbReference type="Proteomes" id="UP000179003"/>
    </source>
</evidence>
<reference evidence="3 4" key="1">
    <citation type="journal article" date="2016" name="Nat. Commun.">
        <title>Thousands of microbial genomes shed light on interconnected biogeochemical processes in an aquifer system.</title>
        <authorList>
            <person name="Anantharaman K."/>
            <person name="Brown C.T."/>
            <person name="Hug L.A."/>
            <person name="Sharon I."/>
            <person name="Castelle C.J."/>
            <person name="Probst A.J."/>
            <person name="Thomas B.C."/>
            <person name="Singh A."/>
            <person name="Wilkins M.J."/>
            <person name="Karaoz U."/>
            <person name="Brodie E.L."/>
            <person name="Williams K.H."/>
            <person name="Hubbard S.S."/>
            <person name="Banfield J.F."/>
        </authorList>
    </citation>
    <scope>NUCLEOTIDE SEQUENCE [LARGE SCALE GENOMIC DNA]</scope>
</reference>
<dbReference type="SUPFAM" id="SSF48317">
    <property type="entry name" value="Acid phosphatase/Vanadium-dependent haloperoxidase"/>
    <property type="match status" value="1"/>
</dbReference>
<dbReference type="Pfam" id="PF01569">
    <property type="entry name" value="PAP2"/>
    <property type="match status" value="1"/>
</dbReference>
<dbReference type="Proteomes" id="UP000179003">
    <property type="component" value="Unassembled WGS sequence"/>
</dbReference>
<dbReference type="InterPro" id="IPR036938">
    <property type="entry name" value="PAP2/HPO_sf"/>
</dbReference>
<protein>
    <recommendedName>
        <fullName evidence="2">Phosphatidic acid phosphatase type 2/haloperoxidase domain-containing protein</fullName>
    </recommendedName>
</protein>
<dbReference type="PANTHER" id="PTHR14969">
    <property type="entry name" value="SPHINGOSINE-1-PHOSPHATE PHOSPHOHYDROLASE"/>
    <property type="match status" value="1"/>
</dbReference>
<sequence>MNQIIFTFLNNFALQNHWLGTFIIFCATYLPFWLVAILVSYYLYKFFRKGELSLYNLKAVSVIILSAFAVWGISQIINFLYYSPRPFWFNDNINLLFTHGDVDSFPSGHTTFFFTLALMSYYYHPKWLSNSLLIGAFLIGLARVVAGVHWPLDIVGGILLSIVGVWAIRKIFKSKK</sequence>
<gene>
    <name evidence="3" type="ORF">A2442_03930</name>
</gene>